<keyword evidence="7 12" id="KW-0456">Lyase</keyword>
<comment type="pathway">
    <text evidence="1 12">Purine metabolism; IMP biosynthesis via de novo pathway; 5-amino-1-(5-phospho-D-ribosyl)imidazole-4-carboxamide from 5-amino-1-(5-phospho-D-ribosyl)imidazole-4-carboxylate: step 2/2.</text>
</comment>
<dbReference type="PANTHER" id="PTHR43172">
    <property type="entry name" value="ADENYLOSUCCINATE LYASE"/>
    <property type="match status" value="1"/>
</dbReference>
<dbReference type="InterPro" id="IPR000362">
    <property type="entry name" value="Fumarate_lyase_fam"/>
</dbReference>
<evidence type="ECO:0000256" key="11">
    <source>
        <dbReference type="NCBIfam" id="TIGR00928"/>
    </source>
</evidence>
<dbReference type="PANTHER" id="PTHR43172:SF1">
    <property type="entry name" value="ADENYLOSUCCINATE LYASE"/>
    <property type="match status" value="1"/>
</dbReference>
<dbReference type="PRINTS" id="PR00145">
    <property type="entry name" value="ARGSUCLYASE"/>
</dbReference>
<dbReference type="GO" id="GO:0005829">
    <property type="term" value="C:cytosol"/>
    <property type="evidence" value="ECO:0007669"/>
    <property type="project" value="TreeGrafter"/>
</dbReference>
<dbReference type="GO" id="GO:0006189">
    <property type="term" value="P:'de novo' IMP biosynthetic process"/>
    <property type="evidence" value="ECO:0007669"/>
    <property type="project" value="UniProtKB-UniPathway"/>
</dbReference>
<dbReference type="Pfam" id="PF00206">
    <property type="entry name" value="Lyase_1"/>
    <property type="match status" value="1"/>
</dbReference>
<dbReference type="InterPro" id="IPR019468">
    <property type="entry name" value="AdenyloSucc_lyase_C"/>
</dbReference>
<dbReference type="PROSITE" id="PS00163">
    <property type="entry name" value="FUMARATE_LYASES"/>
    <property type="match status" value="1"/>
</dbReference>
<feature type="domain" description="Adenylosuccinate lyase C-terminal" evidence="14">
    <location>
        <begin position="349"/>
        <end position="427"/>
    </location>
</feature>
<dbReference type="EC" id="4.3.2.2" evidence="4 11"/>
<name>A0A1F5FAX1_9BACT</name>
<evidence type="ECO:0000256" key="3">
    <source>
        <dbReference type="ARBA" id="ARBA00008273"/>
    </source>
</evidence>
<evidence type="ECO:0000256" key="1">
    <source>
        <dbReference type="ARBA" id="ARBA00004706"/>
    </source>
</evidence>
<evidence type="ECO:0000313" key="15">
    <source>
        <dbReference type="EMBL" id="OGD76771.1"/>
    </source>
</evidence>
<sequence>MIPRYEIPEIREIFSDEGRFNTWLEVELAAAEAMAELGLVPAQAVRVCRERARIDPKRIGEIEEITRHDVIAFLEHLEETVGPEARHLHLGMTSSDVLDTALALQIARAHRVLLDDLEKLLGALREQALKYKDTICIGRSHGVHAEPTTFGLKLAVSYAQFKRDHERLSATAEGLRVGQISGAVGTYTSLSPEIEERTCAKLGLKPAPISTQILQRDRHAAYLSALAILGADLERLALEIRHLQRTEVAEAFEPFTKGQKGSSAMPHKRNPIVTERVAGMARLLRSNAHAAIENVALWHERDISHSSVERVIIPDGFHLAVYMLRKMLFVVRGLVVDSGRMAENLALTGGLTASSGLLVELIRAGLERKAAYELVQRHALAAWEGKGDFRTAIEKDPVVAGHLDRETIERCFGQKPRFIDVTYRRLGIIGE</sequence>
<dbReference type="STRING" id="1817816.A2Y64_04540"/>
<dbReference type="Gene3D" id="1.10.275.10">
    <property type="entry name" value="Fumarase/aspartase (N-terminal domain)"/>
    <property type="match status" value="1"/>
</dbReference>
<accession>A0A1F5FAX1</accession>
<organism evidence="15 16">
    <name type="scientific">Candidatus Coatesbacteria bacterium RBG_13_66_14</name>
    <dbReference type="NCBI Taxonomy" id="1817816"/>
    <lineage>
        <taxon>Bacteria</taxon>
        <taxon>Candidatus Coatesiibacteriota</taxon>
    </lineage>
</organism>
<evidence type="ECO:0000256" key="2">
    <source>
        <dbReference type="ARBA" id="ARBA00004734"/>
    </source>
</evidence>
<dbReference type="NCBIfam" id="TIGR00928">
    <property type="entry name" value="purB"/>
    <property type="match status" value="1"/>
</dbReference>
<dbReference type="Pfam" id="PF10397">
    <property type="entry name" value="ADSL_C"/>
    <property type="match status" value="1"/>
</dbReference>
<evidence type="ECO:0000256" key="9">
    <source>
        <dbReference type="ARBA" id="ARBA00030717"/>
    </source>
</evidence>
<proteinExistence type="inferred from homology"/>
<evidence type="ECO:0000256" key="5">
    <source>
        <dbReference type="ARBA" id="ARBA00017058"/>
    </source>
</evidence>
<dbReference type="Proteomes" id="UP000177187">
    <property type="component" value="Unassembled WGS sequence"/>
</dbReference>
<dbReference type="AlphaFoldDB" id="A0A1F5FAX1"/>
<evidence type="ECO:0000259" key="14">
    <source>
        <dbReference type="SMART" id="SM00998"/>
    </source>
</evidence>
<protein>
    <recommendedName>
        <fullName evidence="5 11">Adenylosuccinate lyase</fullName>
        <shortName evidence="12">ASL</shortName>
        <ecNumber evidence="4 11">4.3.2.2</ecNumber>
    </recommendedName>
    <alternativeName>
        <fullName evidence="9 12">Adenylosuccinase</fullName>
    </alternativeName>
</protein>
<dbReference type="CDD" id="cd01360">
    <property type="entry name" value="Adenylsuccinate_lyase_1"/>
    <property type="match status" value="1"/>
</dbReference>
<dbReference type="UniPathway" id="UPA00075">
    <property type="reaction ID" value="UER00336"/>
</dbReference>
<reference evidence="15 16" key="1">
    <citation type="journal article" date="2016" name="Nat. Commun.">
        <title>Thousands of microbial genomes shed light on interconnected biogeochemical processes in an aquifer system.</title>
        <authorList>
            <person name="Anantharaman K."/>
            <person name="Brown C.T."/>
            <person name="Hug L.A."/>
            <person name="Sharon I."/>
            <person name="Castelle C.J."/>
            <person name="Probst A.J."/>
            <person name="Thomas B.C."/>
            <person name="Singh A."/>
            <person name="Wilkins M.J."/>
            <person name="Karaoz U."/>
            <person name="Brodie E.L."/>
            <person name="Williams K.H."/>
            <person name="Hubbard S.S."/>
            <person name="Banfield J.F."/>
        </authorList>
    </citation>
    <scope>NUCLEOTIDE SEQUENCE [LARGE SCALE GENOMIC DNA]</scope>
</reference>
<dbReference type="InterPro" id="IPR022761">
    <property type="entry name" value="Fumarate_lyase_N"/>
</dbReference>
<dbReference type="GO" id="GO:0070626">
    <property type="term" value="F:(S)-2-(5-amino-1-(5-phospho-D-ribosyl)imidazole-4-carboxamido) succinate lyase (fumarate-forming) activity"/>
    <property type="evidence" value="ECO:0007669"/>
    <property type="project" value="TreeGrafter"/>
</dbReference>
<evidence type="ECO:0000256" key="13">
    <source>
        <dbReference type="SAM" id="Coils"/>
    </source>
</evidence>
<dbReference type="GO" id="GO:0004018">
    <property type="term" value="F:N6-(1,2-dicarboxyethyl)AMP AMP-lyase (fumarate-forming) activity"/>
    <property type="evidence" value="ECO:0007669"/>
    <property type="project" value="UniProtKB-UniRule"/>
</dbReference>
<comment type="caution">
    <text evidence="15">The sequence shown here is derived from an EMBL/GenBank/DDBJ whole genome shotgun (WGS) entry which is preliminary data.</text>
</comment>
<comment type="catalytic activity">
    <reaction evidence="10">
        <text>N(6)-(1,2-dicarboxyethyl)-AMP = fumarate + AMP</text>
        <dbReference type="Rhea" id="RHEA:16853"/>
        <dbReference type="ChEBI" id="CHEBI:29806"/>
        <dbReference type="ChEBI" id="CHEBI:57567"/>
        <dbReference type="ChEBI" id="CHEBI:456215"/>
        <dbReference type="EC" id="4.3.2.2"/>
    </reaction>
    <physiologicalReaction direction="left-to-right" evidence="10">
        <dbReference type="Rhea" id="RHEA:16854"/>
    </physiologicalReaction>
</comment>
<keyword evidence="6 12" id="KW-0658">Purine biosynthesis</keyword>
<dbReference type="Gene3D" id="1.10.40.30">
    <property type="entry name" value="Fumarase/aspartase (C-terminal domain)"/>
    <property type="match status" value="1"/>
</dbReference>
<evidence type="ECO:0000313" key="16">
    <source>
        <dbReference type="Proteomes" id="UP000177187"/>
    </source>
</evidence>
<dbReference type="Gene3D" id="1.20.200.10">
    <property type="entry name" value="Fumarase/aspartase (Central domain)"/>
    <property type="match status" value="1"/>
</dbReference>
<dbReference type="InterPro" id="IPR004769">
    <property type="entry name" value="Pur_lyase"/>
</dbReference>
<dbReference type="UniPathway" id="UPA00074">
    <property type="reaction ID" value="UER00132"/>
</dbReference>
<dbReference type="SUPFAM" id="SSF48557">
    <property type="entry name" value="L-aspartase-like"/>
    <property type="match status" value="1"/>
</dbReference>
<comment type="catalytic activity">
    <reaction evidence="8">
        <text>(2S)-2-[5-amino-1-(5-phospho-beta-D-ribosyl)imidazole-4-carboxamido]succinate = 5-amino-1-(5-phospho-beta-D-ribosyl)imidazole-4-carboxamide + fumarate</text>
        <dbReference type="Rhea" id="RHEA:23920"/>
        <dbReference type="ChEBI" id="CHEBI:29806"/>
        <dbReference type="ChEBI" id="CHEBI:58443"/>
        <dbReference type="ChEBI" id="CHEBI:58475"/>
        <dbReference type="EC" id="4.3.2.2"/>
    </reaction>
    <physiologicalReaction direction="left-to-right" evidence="8">
        <dbReference type="Rhea" id="RHEA:23921"/>
    </physiologicalReaction>
</comment>
<keyword evidence="13" id="KW-0175">Coiled coil</keyword>
<dbReference type="GO" id="GO:0044208">
    <property type="term" value="P:'de novo' AMP biosynthetic process"/>
    <property type="evidence" value="ECO:0007669"/>
    <property type="project" value="UniProtKB-UniPathway"/>
</dbReference>
<gene>
    <name evidence="15" type="ORF">A2Y64_04540</name>
</gene>
<evidence type="ECO:0000256" key="12">
    <source>
        <dbReference type="RuleBase" id="RU361172"/>
    </source>
</evidence>
<dbReference type="SMART" id="SM00998">
    <property type="entry name" value="ADSL_C"/>
    <property type="match status" value="1"/>
</dbReference>
<dbReference type="InterPro" id="IPR024083">
    <property type="entry name" value="Fumarase/histidase_N"/>
</dbReference>
<evidence type="ECO:0000256" key="10">
    <source>
        <dbReference type="ARBA" id="ARBA00049115"/>
    </source>
</evidence>
<dbReference type="FunFam" id="1.20.200.10:FF:000008">
    <property type="entry name" value="Adenylosuccinate lyase"/>
    <property type="match status" value="1"/>
</dbReference>
<evidence type="ECO:0000256" key="6">
    <source>
        <dbReference type="ARBA" id="ARBA00022755"/>
    </source>
</evidence>
<dbReference type="EMBL" id="MFAF01000066">
    <property type="protein sequence ID" value="OGD76771.1"/>
    <property type="molecule type" value="Genomic_DNA"/>
</dbReference>
<dbReference type="InterPro" id="IPR020557">
    <property type="entry name" value="Fumarate_lyase_CS"/>
</dbReference>
<dbReference type="PRINTS" id="PR00149">
    <property type="entry name" value="FUMRATELYASE"/>
</dbReference>
<evidence type="ECO:0000256" key="7">
    <source>
        <dbReference type="ARBA" id="ARBA00023239"/>
    </source>
</evidence>
<comment type="pathway">
    <text evidence="2 12">Purine metabolism; AMP biosynthesis via de novo pathway; AMP from IMP: step 2/2.</text>
</comment>
<evidence type="ECO:0000256" key="8">
    <source>
        <dbReference type="ARBA" id="ARBA00024477"/>
    </source>
</evidence>
<comment type="similarity">
    <text evidence="3 12">Belongs to the lyase 1 family. Adenylosuccinate lyase subfamily.</text>
</comment>
<feature type="coiled-coil region" evidence="13">
    <location>
        <begin position="107"/>
        <end position="134"/>
    </location>
</feature>
<evidence type="ECO:0000256" key="4">
    <source>
        <dbReference type="ARBA" id="ARBA00012339"/>
    </source>
</evidence>
<dbReference type="InterPro" id="IPR008948">
    <property type="entry name" value="L-Aspartase-like"/>
</dbReference>